<feature type="binding site" evidence="6">
    <location>
        <position position="140"/>
    </location>
    <ligand>
        <name>Mn(2+)</name>
        <dbReference type="ChEBI" id="CHEBI:29035"/>
    </ligand>
</feature>
<keyword evidence="5 6" id="KW-0326">Glycosidase</keyword>
<feature type="binding site" evidence="6">
    <location>
        <position position="88"/>
    </location>
    <ligand>
        <name>substrate</name>
    </ligand>
</feature>
<comment type="catalytic activity">
    <reaction evidence="6">
        <text>D-ribose 5-phosphate + uracil = psi-UMP + H2O</text>
        <dbReference type="Rhea" id="RHEA:18337"/>
        <dbReference type="ChEBI" id="CHEBI:15377"/>
        <dbReference type="ChEBI" id="CHEBI:17568"/>
        <dbReference type="ChEBI" id="CHEBI:58380"/>
        <dbReference type="ChEBI" id="CHEBI:78346"/>
        <dbReference type="EC" id="4.2.1.70"/>
    </reaction>
</comment>
<dbReference type="SUPFAM" id="SSF110581">
    <property type="entry name" value="Indigoidine synthase A-like"/>
    <property type="match status" value="1"/>
</dbReference>
<organism evidence="7 8">
    <name type="scientific">Tistlia consotensis USBA 355</name>
    <dbReference type="NCBI Taxonomy" id="560819"/>
    <lineage>
        <taxon>Bacteria</taxon>
        <taxon>Pseudomonadati</taxon>
        <taxon>Pseudomonadota</taxon>
        <taxon>Alphaproteobacteria</taxon>
        <taxon>Rhodospirillales</taxon>
        <taxon>Rhodovibrionaceae</taxon>
        <taxon>Tistlia</taxon>
    </lineage>
</organism>
<dbReference type="EMBL" id="FWZX01000019">
    <property type="protein sequence ID" value="SMF53590.1"/>
    <property type="molecule type" value="Genomic_DNA"/>
</dbReference>
<comment type="cofactor">
    <cofactor evidence="6">
        <name>Mn(2+)</name>
        <dbReference type="ChEBI" id="CHEBI:29035"/>
    </cofactor>
    <text evidence="6">Binds 1 Mn(2+) ion per subunit.</text>
</comment>
<reference evidence="7 8" key="1">
    <citation type="submission" date="2017-04" db="EMBL/GenBank/DDBJ databases">
        <authorList>
            <person name="Afonso C.L."/>
            <person name="Miller P.J."/>
            <person name="Scott M.A."/>
            <person name="Spackman E."/>
            <person name="Goraichik I."/>
            <person name="Dimitrov K.M."/>
            <person name="Suarez D.L."/>
            <person name="Swayne D.E."/>
        </authorList>
    </citation>
    <scope>NUCLEOTIDE SEQUENCE [LARGE SCALE GENOMIC DNA]</scope>
    <source>
        <strain evidence="7 8">USBA 355</strain>
    </source>
</reference>
<feature type="active site" description="Proton donor" evidence="6">
    <location>
        <position position="26"/>
    </location>
</feature>
<comment type="subunit">
    <text evidence="6">Homotrimer.</text>
</comment>
<evidence type="ECO:0000313" key="8">
    <source>
        <dbReference type="Proteomes" id="UP000192917"/>
    </source>
</evidence>
<feature type="binding site" evidence="6">
    <location>
        <begin position="142"/>
        <end position="144"/>
    </location>
    <ligand>
        <name>substrate</name>
    </ligand>
</feature>
<dbReference type="GO" id="GO:0046872">
    <property type="term" value="F:metal ion binding"/>
    <property type="evidence" value="ECO:0007669"/>
    <property type="project" value="UniProtKB-KW"/>
</dbReference>
<proteinExistence type="inferred from homology"/>
<accession>A0A1Y6CHJ6</accession>
<evidence type="ECO:0000256" key="4">
    <source>
        <dbReference type="ARBA" id="ARBA00023239"/>
    </source>
</evidence>
<keyword evidence="2 6" id="KW-0378">Hydrolase</keyword>
<dbReference type="GO" id="GO:0004730">
    <property type="term" value="F:pseudouridylate synthase activity"/>
    <property type="evidence" value="ECO:0007669"/>
    <property type="project" value="UniProtKB-UniRule"/>
</dbReference>
<dbReference type="HAMAP" id="MF_01876">
    <property type="entry name" value="PsiMP_glycosidase"/>
    <property type="match status" value="1"/>
</dbReference>
<gene>
    <name evidence="6" type="primary">psuG</name>
    <name evidence="7" type="ORF">SAMN05428998_11941</name>
</gene>
<evidence type="ECO:0000256" key="5">
    <source>
        <dbReference type="ARBA" id="ARBA00023295"/>
    </source>
</evidence>
<dbReference type="GO" id="GO:0046113">
    <property type="term" value="P:nucleobase catabolic process"/>
    <property type="evidence" value="ECO:0007669"/>
    <property type="project" value="UniProtKB-UniRule"/>
</dbReference>
<comment type="similarity">
    <text evidence="6">Belongs to the pseudouridine-5'-phosphate glycosidase family.</text>
</comment>
<dbReference type="GO" id="GO:0005737">
    <property type="term" value="C:cytoplasm"/>
    <property type="evidence" value="ECO:0007669"/>
    <property type="project" value="TreeGrafter"/>
</dbReference>
<dbReference type="Gene3D" id="3.40.1790.10">
    <property type="entry name" value="Indigoidine synthase domain"/>
    <property type="match status" value="1"/>
</dbReference>
<feature type="binding site" evidence="6">
    <location>
        <position position="108"/>
    </location>
    <ligand>
        <name>substrate</name>
    </ligand>
</feature>
<sequence length="306" mass="31109">MSASFIDESDEVAAARAEGRPLVALESTVVAHGLPWPDNLHAAEAIEAAVREAGAVPATIALADGRLRIGLDRDTLERLARGAAPVAKVSRRDFGAVLASRGLGATTVAGTMAAAALARIRVMATGGLGGVHRGAEASFDISADLGELARTPVAVVCSGAKSILDLPKTLELLETLGVPLIGYGCGRLPAFYLRETEHPVPARADSPAEAAAILEAQWSLGLGGGALLANPIPAAAALDPARFAAWLAEAEREAALQEVTGKAVTPFLLSRLHALSEGATLAANRVLLIENARLAGRIAAALAGGG</sequence>
<comment type="function">
    <text evidence="6">Catalyzes the reversible cleavage of pseudouridine 5'-phosphate (PsiMP) to ribose 5-phosphate and uracil. Functions biologically in the cleavage direction, as part of a pseudouridine degradation pathway.</text>
</comment>
<dbReference type="Pfam" id="PF04227">
    <property type="entry name" value="Indigoidine_A"/>
    <property type="match status" value="1"/>
</dbReference>
<dbReference type="STRING" id="560819.SAMN05428998_11941"/>
<keyword evidence="1 6" id="KW-0479">Metal-binding</keyword>
<dbReference type="PANTHER" id="PTHR42909">
    <property type="entry name" value="ZGC:136858"/>
    <property type="match status" value="1"/>
</dbReference>
<protein>
    <recommendedName>
        <fullName evidence="6">Pseudouridine-5'-phosphate glycosidase</fullName>
        <shortName evidence="6">PsiMP glycosidase</shortName>
        <ecNumber evidence="6">4.2.1.70</ecNumber>
    </recommendedName>
</protein>
<dbReference type="GO" id="GO:0016798">
    <property type="term" value="F:hydrolase activity, acting on glycosyl bonds"/>
    <property type="evidence" value="ECO:0007669"/>
    <property type="project" value="UniProtKB-KW"/>
</dbReference>
<evidence type="ECO:0000256" key="1">
    <source>
        <dbReference type="ARBA" id="ARBA00022723"/>
    </source>
</evidence>
<dbReference type="InterPro" id="IPR007342">
    <property type="entry name" value="PsuG"/>
</dbReference>
<keyword evidence="3 6" id="KW-0464">Manganese</keyword>
<dbReference type="AlphaFoldDB" id="A0A1Y6CHJ6"/>
<evidence type="ECO:0000313" key="7">
    <source>
        <dbReference type="EMBL" id="SMF53590.1"/>
    </source>
</evidence>
<dbReference type="InterPro" id="IPR022830">
    <property type="entry name" value="Indigdn_synthA-like"/>
</dbReference>
<evidence type="ECO:0000256" key="3">
    <source>
        <dbReference type="ARBA" id="ARBA00023211"/>
    </source>
</evidence>
<name>A0A1Y6CHJ6_9PROT</name>
<keyword evidence="8" id="KW-1185">Reference proteome</keyword>
<dbReference type="Proteomes" id="UP000192917">
    <property type="component" value="Unassembled WGS sequence"/>
</dbReference>
<dbReference type="PANTHER" id="PTHR42909:SF1">
    <property type="entry name" value="CARBOHYDRATE KINASE PFKB DOMAIN-CONTAINING PROTEIN"/>
    <property type="match status" value="1"/>
</dbReference>
<dbReference type="RefSeq" id="WP_085124538.1">
    <property type="nucleotide sequence ID" value="NZ_FWZX01000019.1"/>
</dbReference>
<feature type="active site" description="Nucleophile" evidence="6">
    <location>
        <position position="161"/>
    </location>
</feature>
<evidence type="ECO:0000256" key="2">
    <source>
        <dbReference type="ARBA" id="ARBA00022801"/>
    </source>
</evidence>
<keyword evidence="4 6" id="KW-0456">Lyase</keyword>
<evidence type="ECO:0000256" key="6">
    <source>
        <dbReference type="HAMAP-Rule" id="MF_01876"/>
    </source>
</evidence>
<dbReference type="EC" id="4.2.1.70" evidence="6"/>